<dbReference type="EMBL" id="SNRW01041816">
    <property type="protein sequence ID" value="KAA6335293.1"/>
    <property type="molecule type" value="Genomic_DNA"/>
</dbReference>
<dbReference type="InterPro" id="IPR024317">
    <property type="entry name" value="Dynein_heavy_chain_D4_dom"/>
</dbReference>
<dbReference type="Proteomes" id="UP000324800">
    <property type="component" value="Unassembled WGS sequence"/>
</dbReference>
<dbReference type="Gene3D" id="1.10.287.2610">
    <property type="match status" value="1"/>
</dbReference>
<sequence length="234" mass="26706">FRENLKKSLRVAGEKKQQYVSYVSDNHIVQETFLVDINNLLNIGDIPNIWKSEEADAIVDSHRNSSKETGRGVGRDDVMAYFNTLVRSNLHVVLCMSPSGKSFRTRLHQFPSLVNCCTLDWYDPWPSHALLQVAHRLINNWNIPAEYKDLMDENLNQMDEVIAIPQQKLNNGLGTLERTNKEVDAKKTQFIAVQPRLEVSQKDTIGIMAELTVQQKEVEGKEEVVCQQEAIVTQ</sequence>
<feature type="non-terminal residue" evidence="2">
    <location>
        <position position="1"/>
    </location>
</feature>
<name>A0A5J4RQB5_9EUKA</name>
<dbReference type="Pfam" id="PF12780">
    <property type="entry name" value="AAA_8"/>
    <property type="match status" value="1"/>
</dbReference>
<dbReference type="InterPro" id="IPR027417">
    <property type="entry name" value="P-loop_NTPase"/>
</dbReference>
<feature type="non-terminal residue" evidence="2">
    <location>
        <position position="234"/>
    </location>
</feature>
<gene>
    <name evidence="2" type="ORF">EZS28_052980</name>
</gene>
<accession>A0A5J4RQB5</accession>
<dbReference type="GO" id="GO:0051959">
    <property type="term" value="F:dynein light intermediate chain binding"/>
    <property type="evidence" value="ECO:0007669"/>
    <property type="project" value="InterPro"/>
</dbReference>
<dbReference type="GO" id="GO:0007018">
    <property type="term" value="P:microtubule-based movement"/>
    <property type="evidence" value="ECO:0007669"/>
    <property type="project" value="InterPro"/>
</dbReference>
<dbReference type="Gene3D" id="3.40.50.300">
    <property type="entry name" value="P-loop containing nucleotide triphosphate hydrolases"/>
    <property type="match status" value="1"/>
</dbReference>
<dbReference type="GO" id="GO:0045505">
    <property type="term" value="F:dynein intermediate chain binding"/>
    <property type="evidence" value="ECO:0007669"/>
    <property type="project" value="InterPro"/>
</dbReference>
<comment type="caution">
    <text evidence="2">The sequence shown here is derived from an EMBL/GenBank/DDBJ whole genome shotgun (WGS) entry which is preliminary data.</text>
</comment>
<dbReference type="PANTHER" id="PTHR22878">
    <property type="entry name" value="DYNEIN HEAVY CHAIN 6, AXONEMAL-LIKE-RELATED"/>
    <property type="match status" value="1"/>
</dbReference>
<protein>
    <submittedName>
        <fullName evidence="2">Putative dynein heavy chain axonemal</fullName>
    </submittedName>
</protein>
<dbReference type="InterPro" id="IPR026983">
    <property type="entry name" value="DHC"/>
</dbReference>
<evidence type="ECO:0000259" key="1">
    <source>
        <dbReference type="Pfam" id="PF12780"/>
    </source>
</evidence>
<evidence type="ECO:0000313" key="3">
    <source>
        <dbReference type="Proteomes" id="UP000324800"/>
    </source>
</evidence>
<dbReference type="GO" id="GO:0030286">
    <property type="term" value="C:dynein complex"/>
    <property type="evidence" value="ECO:0007669"/>
    <property type="project" value="InterPro"/>
</dbReference>
<dbReference type="OrthoDB" id="424310at2759"/>
<proteinExistence type="predicted"/>
<evidence type="ECO:0000313" key="2">
    <source>
        <dbReference type="EMBL" id="KAA6335293.1"/>
    </source>
</evidence>
<organism evidence="2 3">
    <name type="scientific">Streblomastix strix</name>
    <dbReference type="NCBI Taxonomy" id="222440"/>
    <lineage>
        <taxon>Eukaryota</taxon>
        <taxon>Metamonada</taxon>
        <taxon>Preaxostyla</taxon>
        <taxon>Oxymonadida</taxon>
        <taxon>Streblomastigidae</taxon>
        <taxon>Streblomastix</taxon>
    </lineage>
</organism>
<feature type="domain" description="Dynein heavy chain AAA module D4" evidence="1">
    <location>
        <begin position="1"/>
        <end position="159"/>
    </location>
</feature>
<dbReference type="AlphaFoldDB" id="A0A5J4RQB5"/>
<reference evidence="2 3" key="1">
    <citation type="submission" date="2019-03" db="EMBL/GenBank/DDBJ databases">
        <title>Single cell metagenomics reveals metabolic interactions within the superorganism composed of flagellate Streblomastix strix and complex community of Bacteroidetes bacteria on its surface.</title>
        <authorList>
            <person name="Treitli S.C."/>
            <person name="Kolisko M."/>
            <person name="Husnik F."/>
            <person name="Keeling P."/>
            <person name="Hampl V."/>
        </authorList>
    </citation>
    <scope>NUCLEOTIDE SEQUENCE [LARGE SCALE GENOMIC DNA]</scope>
    <source>
        <strain evidence="2">ST1C</strain>
    </source>
</reference>